<dbReference type="InterPro" id="IPR050166">
    <property type="entry name" value="ABC_transporter_ATP-bind"/>
</dbReference>
<dbReference type="PANTHER" id="PTHR42788:SF2">
    <property type="entry name" value="ABC TRANSPORTER ATP-BINDING PROTEIN"/>
    <property type="match status" value="1"/>
</dbReference>
<organism evidence="5 6">
    <name type="scientific">Metasolibacillus meyeri</name>
    <dbReference type="NCBI Taxonomy" id="1071052"/>
    <lineage>
        <taxon>Bacteria</taxon>
        <taxon>Bacillati</taxon>
        <taxon>Bacillota</taxon>
        <taxon>Bacilli</taxon>
        <taxon>Bacillales</taxon>
        <taxon>Caryophanaceae</taxon>
        <taxon>Metasolibacillus</taxon>
    </lineage>
</organism>
<dbReference type="AlphaFoldDB" id="A0AAW9NKF3"/>
<dbReference type="SMART" id="SM00382">
    <property type="entry name" value="AAA"/>
    <property type="match status" value="1"/>
</dbReference>
<keyword evidence="3 5" id="KW-0067">ATP-binding</keyword>
<sequence>MTLQIEQLHHSFGKKKILSNISFTIENGEFVSILGPSGSGKSTLFHLIGGILKPEQGKIRLNDWDITNENGHLSYMPQNPSLFPWRTVLQNAMLGSELAGKADETKAIELLQKANLGEMIHAYPNQLSGGMKQRVAFVRALLSPQSLICLDEPFSALDSFTKKEMQQWLLKTWEAYDKSILFITHDIEEALFLSDHVILLSINPATVKASIKVPFKRPRDEQLYLSEEFLQWKRKIVEALKE</sequence>
<evidence type="ECO:0000256" key="1">
    <source>
        <dbReference type="ARBA" id="ARBA00022448"/>
    </source>
</evidence>
<dbReference type="InterPro" id="IPR003439">
    <property type="entry name" value="ABC_transporter-like_ATP-bd"/>
</dbReference>
<dbReference type="InterPro" id="IPR027417">
    <property type="entry name" value="P-loop_NTPase"/>
</dbReference>
<name>A0AAW9NKF3_9BACL</name>
<dbReference type="EMBL" id="JARSFG010000009">
    <property type="protein sequence ID" value="MEC1178157.1"/>
    <property type="molecule type" value="Genomic_DNA"/>
</dbReference>
<keyword evidence="2" id="KW-0547">Nucleotide-binding</keyword>
<dbReference type="InterPro" id="IPR003593">
    <property type="entry name" value="AAA+_ATPase"/>
</dbReference>
<gene>
    <name evidence="5" type="ORF">P9B03_06645</name>
</gene>
<dbReference type="PROSITE" id="PS00211">
    <property type="entry name" value="ABC_TRANSPORTER_1"/>
    <property type="match status" value="1"/>
</dbReference>
<evidence type="ECO:0000259" key="4">
    <source>
        <dbReference type="PROSITE" id="PS50893"/>
    </source>
</evidence>
<feature type="domain" description="ABC transporter" evidence="4">
    <location>
        <begin position="3"/>
        <end position="227"/>
    </location>
</feature>
<evidence type="ECO:0000256" key="2">
    <source>
        <dbReference type="ARBA" id="ARBA00022741"/>
    </source>
</evidence>
<dbReference type="SUPFAM" id="SSF52540">
    <property type="entry name" value="P-loop containing nucleoside triphosphate hydrolases"/>
    <property type="match status" value="1"/>
</dbReference>
<evidence type="ECO:0000313" key="5">
    <source>
        <dbReference type="EMBL" id="MEC1178157.1"/>
    </source>
</evidence>
<dbReference type="RefSeq" id="WP_326122677.1">
    <property type="nucleotide sequence ID" value="NZ_JARSFG010000009.1"/>
</dbReference>
<keyword evidence="1" id="KW-0813">Transport</keyword>
<dbReference type="Pfam" id="PF00005">
    <property type="entry name" value="ABC_tran"/>
    <property type="match status" value="1"/>
</dbReference>
<reference evidence="5 6" key="1">
    <citation type="submission" date="2023-03" db="EMBL/GenBank/DDBJ databases">
        <title>Bacillus Genome Sequencing.</title>
        <authorList>
            <person name="Dunlap C."/>
        </authorList>
    </citation>
    <scope>NUCLEOTIDE SEQUENCE [LARGE SCALE GENOMIC DNA]</scope>
    <source>
        <strain evidence="5 6">B-59205</strain>
    </source>
</reference>
<dbReference type="Proteomes" id="UP001344888">
    <property type="component" value="Unassembled WGS sequence"/>
</dbReference>
<dbReference type="GO" id="GO:0016887">
    <property type="term" value="F:ATP hydrolysis activity"/>
    <property type="evidence" value="ECO:0007669"/>
    <property type="project" value="InterPro"/>
</dbReference>
<dbReference type="CDD" id="cd03293">
    <property type="entry name" value="ABC_NrtD_SsuB_transporters"/>
    <property type="match status" value="1"/>
</dbReference>
<keyword evidence="6" id="KW-1185">Reference proteome</keyword>
<dbReference type="Gene3D" id="3.40.50.300">
    <property type="entry name" value="P-loop containing nucleotide triphosphate hydrolases"/>
    <property type="match status" value="1"/>
</dbReference>
<evidence type="ECO:0000256" key="3">
    <source>
        <dbReference type="ARBA" id="ARBA00022840"/>
    </source>
</evidence>
<comment type="caution">
    <text evidence="5">The sequence shown here is derived from an EMBL/GenBank/DDBJ whole genome shotgun (WGS) entry which is preliminary data.</text>
</comment>
<protein>
    <submittedName>
        <fullName evidence="5">ABC transporter ATP-binding protein</fullName>
    </submittedName>
</protein>
<dbReference type="InterPro" id="IPR017871">
    <property type="entry name" value="ABC_transporter-like_CS"/>
</dbReference>
<evidence type="ECO:0000313" key="6">
    <source>
        <dbReference type="Proteomes" id="UP001344888"/>
    </source>
</evidence>
<dbReference type="PROSITE" id="PS50893">
    <property type="entry name" value="ABC_TRANSPORTER_2"/>
    <property type="match status" value="1"/>
</dbReference>
<accession>A0AAW9NKF3</accession>
<dbReference type="GO" id="GO:0005524">
    <property type="term" value="F:ATP binding"/>
    <property type="evidence" value="ECO:0007669"/>
    <property type="project" value="UniProtKB-KW"/>
</dbReference>
<proteinExistence type="predicted"/>
<dbReference type="PANTHER" id="PTHR42788">
    <property type="entry name" value="TAURINE IMPORT ATP-BINDING PROTEIN-RELATED"/>
    <property type="match status" value="1"/>
</dbReference>